<evidence type="ECO:0000313" key="2">
    <source>
        <dbReference type="EMBL" id="GAA0936615.1"/>
    </source>
</evidence>
<dbReference type="RefSeq" id="WP_343968082.1">
    <property type="nucleotide sequence ID" value="NZ_BAAAHK010000005.1"/>
</dbReference>
<feature type="region of interest" description="Disordered" evidence="1">
    <location>
        <begin position="234"/>
        <end position="415"/>
    </location>
</feature>
<comment type="caution">
    <text evidence="2">The sequence shown here is derived from an EMBL/GenBank/DDBJ whole genome shotgun (WGS) entry which is preliminary data.</text>
</comment>
<evidence type="ECO:0008006" key="4">
    <source>
        <dbReference type="Google" id="ProtNLM"/>
    </source>
</evidence>
<feature type="compositionally biased region" description="Basic and acidic residues" evidence="1">
    <location>
        <begin position="355"/>
        <end position="364"/>
    </location>
</feature>
<evidence type="ECO:0000256" key="1">
    <source>
        <dbReference type="SAM" id="MobiDB-lite"/>
    </source>
</evidence>
<organism evidence="2 3">
    <name type="scientific">Kribbella koreensis</name>
    <dbReference type="NCBI Taxonomy" id="57909"/>
    <lineage>
        <taxon>Bacteria</taxon>
        <taxon>Bacillati</taxon>
        <taxon>Actinomycetota</taxon>
        <taxon>Actinomycetes</taxon>
        <taxon>Propionibacteriales</taxon>
        <taxon>Kribbellaceae</taxon>
        <taxon>Kribbella</taxon>
    </lineage>
</organism>
<name>A0ABN1Q2R3_9ACTN</name>
<accession>A0ABN1Q2R3</accession>
<keyword evidence="3" id="KW-1185">Reference proteome</keyword>
<dbReference type="EMBL" id="BAAAHK010000005">
    <property type="protein sequence ID" value="GAA0936615.1"/>
    <property type="molecule type" value="Genomic_DNA"/>
</dbReference>
<dbReference type="Proteomes" id="UP001500542">
    <property type="component" value="Unassembled WGS sequence"/>
</dbReference>
<evidence type="ECO:0000313" key="3">
    <source>
        <dbReference type="Proteomes" id="UP001500542"/>
    </source>
</evidence>
<sequence length="415" mass="43796">MSESEPEYPKTFDELTARHAEIAKELSGAGQTAWNGTLIETDNGDLGVANWDGSLELDREAVTQPLRDMYSSPGEQRDDATLTEYRDAFVTLLHEQSHFLGPEGATQDGARIAFQEFEAQALEEGVTEAWAQDNLDDYLERTGADQIAPGIETATSETSYPEFVPAARELASGIGEQAGMTQGEVLTELNNQTAEGQWSRATDLLYESSDLPQLVPPDQEESVKQAIEQKMREEYGRLDGLDEDSPTLEAQSAAIGQDAVSAGLAEAERQEKVFAPPAAETQVDLSAQAQAPAPAPAQAQTQTQTQAQPELAGAAEAAGPAATQPAIDSTPAVGEGSGTPEAPARTGTRTPGRAAGERDADHALRLATEGQRPMGSSVRLDESSFGSRRGGGHGAEQAHGQSQRPSGPGGTGRGE</sequence>
<proteinExistence type="predicted"/>
<gene>
    <name evidence="2" type="ORF">GCM10009554_24270</name>
</gene>
<feature type="compositionally biased region" description="Low complexity" evidence="1">
    <location>
        <begin position="287"/>
        <end position="326"/>
    </location>
</feature>
<protein>
    <recommendedName>
        <fullName evidence="4">PPE family protein</fullName>
    </recommendedName>
</protein>
<reference evidence="2 3" key="1">
    <citation type="journal article" date="2019" name="Int. J. Syst. Evol. Microbiol.">
        <title>The Global Catalogue of Microorganisms (GCM) 10K type strain sequencing project: providing services to taxonomists for standard genome sequencing and annotation.</title>
        <authorList>
            <consortium name="The Broad Institute Genomics Platform"/>
            <consortium name="The Broad Institute Genome Sequencing Center for Infectious Disease"/>
            <person name="Wu L."/>
            <person name="Ma J."/>
        </authorList>
    </citation>
    <scope>NUCLEOTIDE SEQUENCE [LARGE SCALE GENOMIC DNA]</scope>
    <source>
        <strain evidence="2 3">JCM 10977</strain>
    </source>
</reference>